<reference evidence="1 2" key="1">
    <citation type="submission" date="2008-07" db="EMBL/GenBank/DDBJ databases">
        <authorList>
            <person name="El-Sayed N."/>
            <person name="Caler E."/>
            <person name="Inman J."/>
            <person name="Amedeo P."/>
            <person name="Hass B."/>
            <person name="Wortman J."/>
        </authorList>
    </citation>
    <scope>NUCLEOTIDE SEQUENCE [LARGE SCALE GENOMIC DNA]</scope>
    <source>
        <strain evidence="2">ATCC 50983 / TXsc</strain>
    </source>
</reference>
<protein>
    <recommendedName>
        <fullName evidence="3">BTB domain-containing protein</fullName>
    </recommendedName>
</protein>
<dbReference type="EMBL" id="GG682243">
    <property type="protein sequence ID" value="EER03469.1"/>
    <property type="molecule type" value="Genomic_DNA"/>
</dbReference>
<accession>C5LIR6</accession>
<dbReference type="Proteomes" id="UP000007800">
    <property type="component" value="Unassembled WGS sequence"/>
</dbReference>
<proteinExistence type="predicted"/>
<dbReference type="OrthoDB" id="407106at2759"/>
<evidence type="ECO:0008006" key="3">
    <source>
        <dbReference type="Google" id="ProtNLM"/>
    </source>
</evidence>
<dbReference type="InParanoid" id="C5LIR6"/>
<gene>
    <name evidence="1" type="ORF">Pmar_PMAR014688</name>
</gene>
<sequence length="1277" mass="140004">MRLRFVILMRFGEFPIVRRCCSHKYIESGPSSSRSVDFCRDESPVIRPVLRRVEEPAEDVGVLWSRAGRTSSQDLLAVPLYSTANGDVLLLSIDKEGDPSVAVYRPKCGLCEVPSWLWKPPSRLVGSGNSVSCVGKLCMGHVDGAMGIGLEAWCSTEEEVAILQGGVVRTSQGGSMDVFTIAGCLASKESVSLEPKLSRAQGGISPKCGIKLALHACAKPGGGSMYYCKDSRVYHSSSHRVCGRCSEVAVITVESGGLVVTLNGVDLLSPLVHVIEGSVREVIDDVAVRDHQVVVAVNGVVTIVDFDTFIAFHEAPFVRHISLINPIASLAWFPGYWSAILSTSRQGHIAVIDAISCELYTLGLDFQRGARIYPYRMGICIEKGSQVEVWEVPISLCDVFTTLKTGTLEGDILPRSIIRAFRSSPSRVYAAARDNGLALSYLQRLWRVPVVKDREVLCALTQPSRIGSISEVHKAVSEGEFQAFARRMLVCLLGNLPALNDSACDFTEACPRRIRNAYLLRPKAADVDKVGPRWEDLKGLDKAILSTVEELLGKLNDVNEELWEPLWALRIYCCLRFRKDLSYLGRVLGVHPRLLFGGIRKEQSFLVRILEDIPPESSGLGRSLGPYLEHYHWIPSLRQRGEAAIARHRIRLHPAGVLMSRCELRNQDKAFQAFKGVVCRTLLGKAPPLAYRTDLRTTLIIGTRPAALRCPDNCGARTTGVCQLSMAMILSPSVPSIRPDSVKSYKAESICSGGGGGTLVHIGEEGTQNLDGNELLQMNLRRMFEDRILTDFTIVCELWPPVSNVKKVCGVLRQQLCQPRATNKLEIHQKLNVMKALVRFMYFGGLAGDHLSLSAADTLSVLAEARNLGIEALTEDMVAQVILPKLDPHNCLSILLHPSLASLPSISREVSAYVGQQLPRLLHTDTLRRKLLDGNLSQFVMAHVLGPASQAIATDLDCESVVRFVTEWAGLDSICDLLRQCKGWQEWRQAATAVRGKFAEIDVPIVGCILLGPLVCNQTLPGYSPPESTASAHEWYIPSLRALLPDNTPGGAAESGEAVRVIKGQFFSWVVRLDRADEGRIRIVYESADLRLPIKSSFAERLCVKRFPAAQFQWEVSAVSVPSGAAPGRSRPPHHQWQTVMNSDRPPVFICFPSGVNLHWSDHLPHIHPNRQSFRLPPGTTIPIGVPPGEDVALSVKANLVEIPLVSLILYYFSADLNTTVRSEDILNRLPHMEFRCVSSFSLFQQQLVAGGGGNGGGSGIGGTTNLSNLSALKSHE</sequence>
<dbReference type="GeneID" id="9047630"/>
<dbReference type="InterPro" id="IPR011333">
    <property type="entry name" value="SKP1/BTB/POZ_sf"/>
</dbReference>
<dbReference type="RefSeq" id="XP_002771653.1">
    <property type="nucleotide sequence ID" value="XM_002771607.1"/>
</dbReference>
<name>C5LIR6_PERM5</name>
<dbReference type="AlphaFoldDB" id="C5LIR6"/>
<keyword evidence="2" id="KW-1185">Reference proteome</keyword>
<dbReference type="Gene3D" id="3.30.710.10">
    <property type="entry name" value="Potassium Channel Kv1.1, Chain A"/>
    <property type="match status" value="1"/>
</dbReference>
<organism evidence="2">
    <name type="scientific">Perkinsus marinus (strain ATCC 50983 / TXsc)</name>
    <dbReference type="NCBI Taxonomy" id="423536"/>
    <lineage>
        <taxon>Eukaryota</taxon>
        <taxon>Sar</taxon>
        <taxon>Alveolata</taxon>
        <taxon>Perkinsozoa</taxon>
        <taxon>Perkinsea</taxon>
        <taxon>Perkinsida</taxon>
        <taxon>Perkinsidae</taxon>
        <taxon>Perkinsus</taxon>
    </lineage>
</organism>
<evidence type="ECO:0000313" key="2">
    <source>
        <dbReference type="Proteomes" id="UP000007800"/>
    </source>
</evidence>
<evidence type="ECO:0000313" key="1">
    <source>
        <dbReference type="EMBL" id="EER03469.1"/>
    </source>
</evidence>